<feature type="signal peptide" evidence="2">
    <location>
        <begin position="1"/>
        <end position="22"/>
    </location>
</feature>
<reference evidence="3" key="1">
    <citation type="submission" date="2022-08" db="EMBL/GenBank/DDBJ databases">
        <authorList>
            <consortium name="DOE Joint Genome Institute"/>
            <person name="Min B."/>
            <person name="Riley R."/>
            <person name="Sierra-Patev S."/>
            <person name="Naranjo-Ortiz M."/>
            <person name="Looney B."/>
            <person name="Konkel Z."/>
            <person name="Slot J.C."/>
            <person name="Sakamoto Y."/>
            <person name="Steenwyk J.L."/>
            <person name="Rokas A."/>
            <person name="Carro J."/>
            <person name="Camarero S."/>
            <person name="Ferreira P."/>
            <person name="Molpeceres G."/>
            <person name="Ruiz-Duenas F.J."/>
            <person name="Serrano A."/>
            <person name="Henrissat B."/>
            <person name="Drula E."/>
            <person name="Hughes K.W."/>
            <person name="Mata J.L."/>
            <person name="Ishikawa N.K."/>
            <person name="Vargas-Isla R."/>
            <person name="Ushijima S."/>
            <person name="Smith C.A."/>
            <person name="Ahrendt S."/>
            <person name="Andreopoulos W."/>
            <person name="He G."/>
            <person name="Labutti K."/>
            <person name="Lipzen A."/>
            <person name="Ng V."/>
            <person name="Sandor L."/>
            <person name="Barry K."/>
            <person name="Martinez A.T."/>
            <person name="Xiao Y."/>
            <person name="Gibbons J.G."/>
            <person name="Terashima K."/>
            <person name="Hibbett D.S."/>
            <person name="Grigoriev I.V."/>
        </authorList>
    </citation>
    <scope>NUCLEOTIDE SEQUENCE</scope>
    <source>
        <strain evidence="3">TFB9207</strain>
    </source>
</reference>
<gene>
    <name evidence="3" type="ORF">F5878DRAFT_622541</name>
</gene>
<dbReference type="AlphaFoldDB" id="A0AA38P6W1"/>
<evidence type="ECO:0008006" key="5">
    <source>
        <dbReference type="Google" id="ProtNLM"/>
    </source>
</evidence>
<organism evidence="3 4">
    <name type="scientific">Lentinula raphanica</name>
    <dbReference type="NCBI Taxonomy" id="153919"/>
    <lineage>
        <taxon>Eukaryota</taxon>
        <taxon>Fungi</taxon>
        <taxon>Dikarya</taxon>
        <taxon>Basidiomycota</taxon>
        <taxon>Agaricomycotina</taxon>
        <taxon>Agaricomycetes</taxon>
        <taxon>Agaricomycetidae</taxon>
        <taxon>Agaricales</taxon>
        <taxon>Marasmiineae</taxon>
        <taxon>Omphalotaceae</taxon>
        <taxon>Lentinula</taxon>
    </lineage>
</organism>
<dbReference type="EMBL" id="MU806250">
    <property type="protein sequence ID" value="KAJ3837384.1"/>
    <property type="molecule type" value="Genomic_DNA"/>
</dbReference>
<protein>
    <recommendedName>
        <fullName evidence="5">Secreted protein</fullName>
    </recommendedName>
</protein>
<sequence length="70" mass="8008">MLLVYLCHSVLHLFLPLLPRIATSPRVLLHRMLTGSVTTVILERSRFAHPSVPTQCHPRRQLPSCPLERT</sequence>
<comment type="caution">
    <text evidence="3">The sequence shown here is derived from an EMBL/GenBank/DDBJ whole genome shotgun (WGS) entry which is preliminary data.</text>
</comment>
<keyword evidence="2" id="KW-0732">Signal</keyword>
<evidence type="ECO:0000256" key="2">
    <source>
        <dbReference type="SAM" id="SignalP"/>
    </source>
</evidence>
<keyword evidence="4" id="KW-1185">Reference proteome</keyword>
<evidence type="ECO:0000313" key="4">
    <source>
        <dbReference type="Proteomes" id="UP001163846"/>
    </source>
</evidence>
<evidence type="ECO:0000256" key="1">
    <source>
        <dbReference type="SAM" id="MobiDB-lite"/>
    </source>
</evidence>
<accession>A0AA38P6W1</accession>
<feature type="chain" id="PRO_5041240744" description="Secreted protein" evidence="2">
    <location>
        <begin position="23"/>
        <end position="70"/>
    </location>
</feature>
<name>A0AA38P6W1_9AGAR</name>
<feature type="region of interest" description="Disordered" evidence="1">
    <location>
        <begin position="51"/>
        <end position="70"/>
    </location>
</feature>
<proteinExistence type="predicted"/>
<dbReference type="Proteomes" id="UP001163846">
    <property type="component" value="Unassembled WGS sequence"/>
</dbReference>
<evidence type="ECO:0000313" key="3">
    <source>
        <dbReference type="EMBL" id="KAJ3837384.1"/>
    </source>
</evidence>